<accession>A0A4P7D177</accession>
<dbReference type="InterPro" id="IPR029046">
    <property type="entry name" value="LolA/LolB/LppX"/>
</dbReference>
<dbReference type="RefSeq" id="WP_134757896.1">
    <property type="nucleotide sequence ID" value="NZ_CP038150.1"/>
</dbReference>
<organism evidence="3 4">
    <name type="scientific">Paraburkholderia pallida</name>
    <dbReference type="NCBI Taxonomy" id="2547399"/>
    <lineage>
        <taxon>Bacteria</taxon>
        <taxon>Pseudomonadati</taxon>
        <taxon>Pseudomonadota</taxon>
        <taxon>Betaproteobacteria</taxon>
        <taxon>Burkholderiales</taxon>
        <taxon>Burkholderiaceae</taxon>
        <taxon>Paraburkholderia</taxon>
    </lineage>
</organism>
<evidence type="ECO:0000313" key="3">
    <source>
        <dbReference type="EMBL" id="QBR02369.1"/>
    </source>
</evidence>
<protein>
    <submittedName>
        <fullName evidence="3">DUF2092 domain-containing protein</fullName>
    </submittedName>
</protein>
<evidence type="ECO:0000256" key="1">
    <source>
        <dbReference type="ARBA" id="ARBA00022729"/>
    </source>
</evidence>
<name>A0A4P7D177_9BURK</name>
<dbReference type="InterPro" id="IPR019207">
    <property type="entry name" value="DUF2092"/>
</dbReference>
<gene>
    <name evidence="3" type="ORF">E1956_30255</name>
</gene>
<dbReference type="EMBL" id="CP038150">
    <property type="protein sequence ID" value="QBR02369.1"/>
    <property type="molecule type" value="Genomic_DNA"/>
</dbReference>
<dbReference type="KEGG" id="ppai:E1956_30255"/>
<evidence type="ECO:0000256" key="2">
    <source>
        <dbReference type="SAM" id="SignalP"/>
    </source>
</evidence>
<feature type="chain" id="PRO_5020199733" evidence="2">
    <location>
        <begin position="23"/>
        <end position="257"/>
    </location>
</feature>
<dbReference type="OrthoDB" id="116979at2"/>
<evidence type="ECO:0000313" key="4">
    <source>
        <dbReference type="Proteomes" id="UP000295727"/>
    </source>
</evidence>
<dbReference type="SUPFAM" id="SSF89392">
    <property type="entry name" value="Prokaryotic lipoproteins and lipoprotein localization factors"/>
    <property type="match status" value="1"/>
</dbReference>
<sequence length="257" mass="28510">MKRRVSCMLMLAATFVTPHVFAQASAPVAASAVTNPVDPAAVAALQKMGAYLQSLKRFSVSTEVTGERVLEDGQKLQHTATAKLDVDRPYKIRTVLSSSRSEREIIFNGKEVTLYTPAQKYYSTVALDGTIATLIDKLHDNYGMEFPLADLFVWGTPNAPTDQFESAMYAGQDYIGSTLCDHYAYRQKDLDWQIWISTGANPLPHKIVITRRDDDARPQSVSILDWSTHAAFNDSEFTFRPPAGAKKIEFVPVTNKG</sequence>
<keyword evidence="4" id="KW-1185">Reference proteome</keyword>
<reference evidence="3 4" key="1">
    <citation type="submission" date="2019-03" db="EMBL/GenBank/DDBJ databases">
        <title>Paraburkholderia sp. 7MH5, isolated from subtropical forest soil.</title>
        <authorList>
            <person name="Gao Z.-H."/>
            <person name="Qiu L.-H."/>
        </authorList>
    </citation>
    <scope>NUCLEOTIDE SEQUENCE [LARGE SCALE GENOMIC DNA]</scope>
    <source>
        <strain evidence="3 4">7MH5</strain>
    </source>
</reference>
<proteinExistence type="predicted"/>
<dbReference type="AlphaFoldDB" id="A0A4P7D177"/>
<dbReference type="Proteomes" id="UP000295727">
    <property type="component" value="Chromosome 3"/>
</dbReference>
<feature type="signal peptide" evidence="2">
    <location>
        <begin position="1"/>
        <end position="22"/>
    </location>
</feature>
<keyword evidence="1 2" id="KW-0732">Signal</keyword>
<dbReference type="Pfam" id="PF09865">
    <property type="entry name" value="DUF2092"/>
    <property type="match status" value="1"/>
</dbReference>
<dbReference type="Gene3D" id="2.50.20.10">
    <property type="entry name" value="Lipoprotein localisation LolA/LolB/LppX"/>
    <property type="match status" value="1"/>
</dbReference>